<dbReference type="AlphaFoldDB" id="A0A2N9L777"/>
<organism evidence="1 2">
    <name type="scientific">Candidatus Sulfuritelmatomonas gaucii</name>
    <dbReference type="NCBI Taxonomy" id="2043161"/>
    <lineage>
        <taxon>Bacteria</taxon>
        <taxon>Pseudomonadati</taxon>
        <taxon>Acidobacteriota</taxon>
        <taxon>Terriglobia</taxon>
        <taxon>Terriglobales</taxon>
        <taxon>Acidobacteriaceae</taxon>
        <taxon>Candidatus Sulfuritelmatomonas</taxon>
    </lineage>
</organism>
<reference evidence="2" key="1">
    <citation type="submission" date="2018-02" db="EMBL/GenBank/DDBJ databases">
        <authorList>
            <person name="Hausmann B."/>
        </authorList>
    </citation>
    <scope>NUCLEOTIDE SEQUENCE [LARGE SCALE GENOMIC DNA]</scope>
    <source>
        <strain evidence="2">Peat soil MAG SbA5</strain>
    </source>
</reference>
<evidence type="ECO:0000313" key="2">
    <source>
        <dbReference type="Proteomes" id="UP000239735"/>
    </source>
</evidence>
<gene>
    <name evidence="1" type="ORF">SBA5_200003</name>
</gene>
<sequence length="59" mass="6516">MPACLHIIKRALLECSGLAQLLAYWSECDDVRPSLDGKRCLLGIPNKASVKRYEGARNA</sequence>
<name>A0A2N9L777_9BACT</name>
<evidence type="ECO:0000313" key="1">
    <source>
        <dbReference type="EMBL" id="SPE19091.1"/>
    </source>
</evidence>
<accession>A0A2N9L777</accession>
<protein>
    <submittedName>
        <fullName evidence="1">Uncharacterized protein</fullName>
    </submittedName>
</protein>
<proteinExistence type="predicted"/>
<dbReference type="EMBL" id="OKRB01000076">
    <property type="protein sequence ID" value="SPE19091.1"/>
    <property type="molecule type" value="Genomic_DNA"/>
</dbReference>
<dbReference type="Proteomes" id="UP000239735">
    <property type="component" value="Unassembled WGS sequence"/>
</dbReference>